<name>A0A0N5BBC5_STREA</name>
<dbReference type="WBParaSite" id="SPAL_0000333300.1">
    <property type="protein sequence ID" value="SPAL_0000333300.1"/>
    <property type="gene ID" value="SPAL_0000333300"/>
</dbReference>
<evidence type="ECO:0000313" key="2">
    <source>
        <dbReference type="WBParaSite" id="SPAL_0000333300.1"/>
    </source>
</evidence>
<keyword evidence="1" id="KW-1185">Reference proteome</keyword>
<sequence length="339" mass="39501">MDEECDHVRLNTFQLLFIDSPNQKESLKVAGNLLLSTTKKMLQDTTKLPCIECLKCITSILLDFNNLKPIPVNIFKEEEWPKELGKVLERIVKTKNIEYNYIKLVFKIVPQLFYLSNDSWLQGNDKFLTLIVSLCEVRLRMVLGEYDKIEEKEIDDVCDVLEFVVREIENGNYMDSLATKLSLLIQKSISFLCEWIHEVYIEKLTINSKCEEKIYQTIVDFFSIGGAEMIETRTLKEAIEALQSISLRYLKEDISKGRSLVCILTNCPSLPDTTLKFLLEYYNTSPDDNYKSKALKDLSIILEEFKDRCDFYNISSLKELKRLSLEMNDIKIKEIIENM</sequence>
<dbReference type="AlphaFoldDB" id="A0A0N5BBC5"/>
<proteinExistence type="predicted"/>
<accession>A0A0N5BBC5</accession>
<protein>
    <submittedName>
        <fullName evidence="2">Uncharacterized protein</fullName>
    </submittedName>
</protein>
<organism evidence="1 2">
    <name type="scientific">Strongyloides papillosus</name>
    <name type="common">Intestinal threadworm</name>
    <dbReference type="NCBI Taxonomy" id="174720"/>
    <lineage>
        <taxon>Eukaryota</taxon>
        <taxon>Metazoa</taxon>
        <taxon>Ecdysozoa</taxon>
        <taxon>Nematoda</taxon>
        <taxon>Chromadorea</taxon>
        <taxon>Rhabditida</taxon>
        <taxon>Tylenchina</taxon>
        <taxon>Panagrolaimomorpha</taxon>
        <taxon>Strongyloidoidea</taxon>
        <taxon>Strongyloididae</taxon>
        <taxon>Strongyloides</taxon>
    </lineage>
</organism>
<reference evidence="2" key="1">
    <citation type="submission" date="2017-02" db="UniProtKB">
        <authorList>
            <consortium name="WormBaseParasite"/>
        </authorList>
    </citation>
    <scope>IDENTIFICATION</scope>
</reference>
<dbReference type="STRING" id="174720.A0A0N5BBC5"/>
<evidence type="ECO:0000313" key="1">
    <source>
        <dbReference type="Proteomes" id="UP000046392"/>
    </source>
</evidence>
<dbReference type="Proteomes" id="UP000046392">
    <property type="component" value="Unplaced"/>
</dbReference>